<keyword evidence="7" id="KW-0449">Lipoprotein</keyword>
<evidence type="ECO:0000313" key="13">
    <source>
        <dbReference type="Proteomes" id="UP000281549"/>
    </source>
</evidence>
<comment type="similarity">
    <text evidence="10">Belongs to the DHHC palmitoyltransferase family.</text>
</comment>
<evidence type="ECO:0000256" key="3">
    <source>
        <dbReference type="ARBA" id="ARBA00022692"/>
    </source>
</evidence>
<evidence type="ECO:0000256" key="5">
    <source>
        <dbReference type="ARBA" id="ARBA00023136"/>
    </source>
</evidence>
<proteinExistence type="inferred from homology"/>
<evidence type="ECO:0000259" key="11">
    <source>
        <dbReference type="Pfam" id="PF01529"/>
    </source>
</evidence>
<feature type="domain" description="Palmitoyltransferase DHHC" evidence="11">
    <location>
        <begin position="53"/>
        <end position="179"/>
    </location>
</feature>
<keyword evidence="2 10" id="KW-0808">Transferase</keyword>
<evidence type="ECO:0000256" key="2">
    <source>
        <dbReference type="ARBA" id="ARBA00022679"/>
    </source>
</evidence>
<dbReference type="Proteomes" id="UP000281549">
    <property type="component" value="Unassembled WGS sequence"/>
</dbReference>
<keyword evidence="4 10" id="KW-1133">Transmembrane helix</keyword>
<keyword evidence="5 10" id="KW-0472">Membrane</keyword>
<feature type="transmembrane region" description="Helical" evidence="10">
    <location>
        <begin position="6"/>
        <end position="27"/>
    </location>
</feature>
<protein>
    <recommendedName>
        <fullName evidence="10">Palmitoyltransferase</fullName>
        <ecNumber evidence="10">2.3.1.225</ecNumber>
    </recommendedName>
</protein>
<accession>A0A4P9YM07</accession>
<dbReference type="PANTHER" id="PTHR12246">
    <property type="entry name" value="PALMITOYLTRANSFERASE ZDHHC16"/>
    <property type="match status" value="1"/>
</dbReference>
<dbReference type="PROSITE" id="PS50216">
    <property type="entry name" value="DHHC"/>
    <property type="match status" value="1"/>
</dbReference>
<comment type="catalytic activity">
    <reaction evidence="9 10">
        <text>L-cysteinyl-[protein] + hexadecanoyl-CoA = S-hexadecanoyl-L-cysteinyl-[protein] + CoA</text>
        <dbReference type="Rhea" id="RHEA:36683"/>
        <dbReference type="Rhea" id="RHEA-COMP:10131"/>
        <dbReference type="Rhea" id="RHEA-COMP:11032"/>
        <dbReference type="ChEBI" id="CHEBI:29950"/>
        <dbReference type="ChEBI" id="CHEBI:57287"/>
        <dbReference type="ChEBI" id="CHEBI:57379"/>
        <dbReference type="ChEBI" id="CHEBI:74151"/>
        <dbReference type="EC" id="2.3.1.225"/>
    </reaction>
</comment>
<evidence type="ECO:0000256" key="7">
    <source>
        <dbReference type="ARBA" id="ARBA00023288"/>
    </source>
</evidence>
<organism evidence="12 13">
    <name type="scientific">Rozella allomycis (strain CSF55)</name>
    <dbReference type="NCBI Taxonomy" id="988480"/>
    <lineage>
        <taxon>Eukaryota</taxon>
        <taxon>Fungi</taxon>
        <taxon>Fungi incertae sedis</taxon>
        <taxon>Cryptomycota</taxon>
        <taxon>Cryptomycota incertae sedis</taxon>
        <taxon>Rozella</taxon>
    </lineage>
</organism>
<gene>
    <name evidence="12" type="ORF">ROZALSC1DRAFT_27839</name>
</gene>
<evidence type="ECO:0000256" key="6">
    <source>
        <dbReference type="ARBA" id="ARBA00023139"/>
    </source>
</evidence>
<evidence type="ECO:0000256" key="9">
    <source>
        <dbReference type="ARBA" id="ARBA00048048"/>
    </source>
</evidence>
<feature type="transmembrane region" description="Helical" evidence="10">
    <location>
        <begin position="101"/>
        <end position="125"/>
    </location>
</feature>
<comment type="domain">
    <text evidence="10">The DHHC domain is required for palmitoyltransferase activity.</text>
</comment>
<reference evidence="13" key="1">
    <citation type="journal article" date="2018" name="Nat. Microbiol.">
        <title>Leveraging single-cell genomics to expand the fungal tree of life.</title>
        <authorList>
            <person name="Ahrendt S.R."/>
            <person name="Quandt C.A."/>
            <person name="Ciobanu D."/>
            <person name="Clum A."/>
            <person name="Salamov A."/>
            <person name="Andreopoulos B."/>
            <person name="Cheng J.F."/>
            <person name="Woyke T."/>
            <person name="Pelin A."/>
            <person name="Henrissat B."/>
            <person name="Reynolds N.K."/>
            <person name="Benny G.L."/>
            <person name="Smith M.E."/>
            <person name="James T.Y."/>
            <person name="Grigoriev I.V."/>
        </authorList>
    </citation>
    <scope>NUCLEOTIDE SEQUENCE [LARGE SCALE GENOMIC DNA]</scope>
    <source>
        <strain evidence="13">CSF55</strain>
    </source>
</reference>
<evidence type="ECO:0000256" key="10">
    <source>
        <dbReference type="RuleBase" id="RU079119"/>
    </source>
</evidence>
<feature type="transmembrane region" description="Helical" evidence="10">
    <location>
        <begin position="140"/>
        <end position="162"/>
    </location>
</feature>
<keyword evidence="6" id="KW-0564">Palmitate</keyword>
<evidence type="ECO:0000256" key="8">
    <source>
        <dbReference type="ARBA" id="ARBA00023315"/>
    </source>
</evidence>
<keyword evidence="3 10" id="KW-0812">Transmembrane</keyword>
<evidence type="ECO:0000256" key="4">
    <source>
        <dbReference type="ARBA" id="ARBA00022989"/>
    </source>
</evidence>
<sequence length="232" mass="26630">TNAYIFVIFYHILFVLLIVSYLKTCFVNPGCPSASSMDFTPTGNPPSITRKENGQERYCRKCDAPKPDRCHHCSVCKKCVLKMDHHCPWVNNCVGFKNYKFFILFLWYLSLYCLSILIVLAPAIADVSRDLSKNWDTDNLQWMFCILGSGLFGLTVFILLIYHLQLILKNKTTIESMEKSRFGFSGANIFDLGNRENFLQVFGNRPLLWLLPVSSYKGNGYIFETNSQINTV</sequence>
<keyword evidence="8 10" id="KW-0012">Acyltransferase</keyword>
<evidence type="ECO:0000313" key="12">
    <source>
        <dbReference type="EMBL" id="RKP20707.1"/>
    </source>
</evidence>
<name>A0A4P9YM07_ROZAC</name>
<dbReference type="EC" id="2.3.1.225" evidence="10"/>
<evidence type="ECO:0000256" key="1">
    <source>
        <dbReference type="ARBA" id="ARBA00004141"/>
    </source>
</evidence>
<dbReference type="GO" id="GO:0019706">
    <property type="term" value="F:protein-cysteine S-palmitoyltransferase activity"/>
    <property type="evidence" value="ECO:0007669"/>
    <property type="project" value="UniProtKB-EC"/>
</dbReference>
<comment type="subcellular location">
    <subcellularLocation>
        <location evidence="1">Membrane</location>
        <topology evidence="1">Multi-pass membrane protein</topology>
    </subcellularLocation>
</comment>
<dbReference type="AlphaFoldDB" id="A0A4P9YM07"/>
<dbReference type="InterPro" id="IPR039859">
    <property type="entry name" value="PFA4/ZDH16/20/ERF2-like"/>
</dbReference>
<dbReference type="GO" id="GO:0016020">
    <property type="term" value="C:membrane"/>
    <property type="evidence" value="ECO:0007669"/>
    <property type="project" value="UniProtKB-SubCell"/>
</dbReference>
<dbReference type="EMBL" id="ML005030">
    <property type="protein sequence ID" value="RKP20707.1"/>
    <property type="molecule type" value="Genomic_DNA"/>
</dbReference>
<dbReference type="Pfam" id="PF01529">
    <property type="entry name" value="DHHC"/>
    <property type="match status" value="1"/>
</dbReference>
<feature type="non-terminal residue" evidence="12">
    <location>
        <position position="1"/>
    </location>
</feature>
<dbReference type="InterPro" id="IPR001594">
    <property type="entry name" value="Palmitoyltrfase_DHHC"/>
</dbReference>